<evidence type="ECO:0000256" key="17">
    <source>
        <dbReference type="SAM" id="MobiDB-lite"/>
    </source>
</evidence>
<evidence type="ECO:0000256" key="4">
    <source>
        <dbReference type="ARBA" id="ARBA00004635"/>
    </source>
</evidence>
<evidence type="ECO:0000256" key="15">
    <source>
        <dbReference type="ARBA" id="ARBA00023288"/>
    </source>
</evidence>
<keyword evidence="11" id="KW-0460">Magnesium</keyword>
<evidence type="ECO:0000259" key="18">
    <source>
        <dbReference type="PROSITE" id="PS51746"/>
    </source>
</evidence>
<evidence type="ECO:0000313" key="20">
    <source>
        <dbReference type="Proteomes" id="UP000192578"/>
    </source>
</evidence>
<dbReference type="SUPFAM" id="SSF81606">
    <property type="entry name" value="PP2C-like"/>
    <property type="match status" value="1"/>
</dbReference>
<dbReference type="Proteomes" id="UP000192578">
    <property type="component" value="Unassembled WGS sequence"/>
</dbReference>
<evidence type="ECO:0000256" key="9">
    <source>
        <dbReference type="ARBA" id="ARBA00022723"/>
    </source>
</evidence>
<keyword evidence="9" id="KW-0479">Metal-binding</keyword>
<dbReference type="GO" id="GO:0004722">
    <property type="term" value="F:protein serine/threonine phosphatase activity"/>
    <property type="evidence" value="ECO:0007669"/>
    <property type="project" value="InterPro"/>
</dbReference>
<evidence type="ECO:0000256" key="11">
    <source>
        <dbReference type="ARBA" id="ARBA00022842"/>
    </source>
</evidence>
<keyword evidence="10 16" id="KW-0378">Hydrolase</keyword>
<evidence type="ECO:0000256" key="3">
    <source>
        <dbReference type="ARBA" id="ARBA00004514"/>
    </source>
</evidence>
<evidence type="ECO:0000313" key="19">
    <source>
        <dbReference type="EMBL" id="OQV20555.1"/>
    </source>
</evidence>
<dbReference type="AlphaFoldDB" id="A0A1W0WZG4"/>
<dbReference type="SUPFAM" id="SSF81601">
    <property type="entry name" value="Protein serine/threonine phosphatase 2C, C-terminal domain"/>
    <property type="match status" value="1"/>
</dbReference>
<dbReference type="InterPro" id="IPR001932">
    <property type="entry name" value="PPM-type_phosphatase-like_dom"/>
</dbReference>
<dbReference type="PROSITE" id="PS51746">
    <property type="entry name" value="PPM_2"/>
    <property type="match status" value="1"/>
</dbReference>
<dbReference type="InterPro" id="IPR015655">
    <property type="entry name" value="PP2C"/>
</dbReference>
<comment type="cofactor">
    <cofactor evidence="2">
        <name>Mg(2+)</name>
        <dbReference type="ChEBI" id="CHEBI:18420"/>
    </cofactor>
</comment>
<dbReference type="PROSITE" id="PS01032">
    <property type="entry name" value="PPM_1"/>
    <property type="match status" value="1"/>
</dbReference>
<comment type="cofactor">
    <cofactor evidence="1">
        <name>Mn(2+)</name>
        <dbReference type="ChEBI" id="CHEBI:29035"/>
    </cofactor>
</comment>
<evidence type="ECO:0000256" key="1">
    <source>
        <dbReference type="ARBA" id="ARBA00001936"/>
    </source>
</evidence>
<dbReference type="Gene3D" id="1.10.10.430">
    <property type="entry name" value="Phosphatase 2C, C-terminal domain suprefamily"/>
    <property type="match status" value="1"/>
</dbReference>
<evidence type="ECO:0000256" key="16">
    <source>
        <dbReference type="RuleBase" id="RU003465"/>
    </source>
</evidence>
<protein>
    <submittedName>
        <fullName evidence="19">Protein phosphatase 1B</fullName>
    </submittedName>
</protein>
<keyword evidence="20" id="KW-1185">Reference proteome</keyword>
<evidence type="ECO:0000256" key="10">
    <source>
        <dbReference type="ARBA" id="ARBA00022801"/>
    </source>
</evidence>
<evidence type="ECO:0000256" key="12">
    <source>
        <dbReference type="ARBA" id="ARBA00022912"/>
    </source>
</evidence>
<dbReference type="OrthoDB" id="10264738at2759"/>
<dbReference type="FunFam" id="3.60.40.10:FF:000001">
    <property type="entry name" value="protein phosphatase 1B isoform X1"/>
    <property type="match status" value="1"/>
</dbReference>
<feature type="compositionally biased region" description="Pro residues" evidence="17">
    <location>
        <begin position="445"/>
        <end position="454"/>
    </location>
</feature>
<keyword evidence="14" id="KW-0464">Manganese</keyword>
<dbReference type="Pfam" id="PF07830">
    <property type="entry name" value="PP2C_C"/>
    <property type="match status" value="1"/>
</dbReference>
<dbReference type="Gene3D" id="3.60.40.10">
    <property type="entry name" value="PPM-type phosphatase domain"/>
    <property type="match status" value="1"/>
</dbReference>
<dbReference type="CDD" id="cd00143">
    <property type="entry name" value="PP2Cc"/>
    <property type="match status" value="1"/>
</dbReference>
<evidence type="ECO:0000256" key="6">
    <source>
        <dbReference type="ARBA" id="ARBA00022490"/>
    </source>
</evidence>
<organism evidence="19 20">
    <name type="scientific">Hypsibius exemplaris</name>
    <name type="common">Freshwater tardigrade</name>
    <dbReference type="NCBI Taxonomy" id="2072580"/>
    <lineage>
        <taxon>Eukaryota</taxon>
        <taxon>Metazoa</taxon>
        <taxon>Ecdysozoa</taxon>
        <taxon>Tardigrada</taxon>
        <taxon>Eutardigrada</taxon>
        <taxon>Parachela</taxon>
        <taxon>Hypsibioidea</taxon>
        <taxon>Hypsibiidae</taxon>
        <taxon>Hypsibius</taxon>
    </lineage>
</organism>
<dbReference type="InterPro" id="IPR000222">
    <property type="entry name" value="PP2C_BS"/>
</dbReference>
<name>A0A1W0WZG4_HYPEX</name>
<keyword evidence="8" id="KW-0519">Myristate</keyword>
<feature type="region of interest" description="Disordered" evidence="17">
    <location>
        <begin position="434"/>
        <end position="473"/>
    </location>
</feature>
<evidence type="ECO:0000256" key="14">
    <source>
        <dbReference type="ARBA" id="ARBA00023211"/>
    </source>
</evidence>
<dbReference type="InterPro" id="IPR012911">
    <property type="entry name" value="PP2C_C"/>
</dbReference>
<comment type="caution">
    <text evidence="19">The sequence shown here is derived from an EMBL/GenBank/DDBJ whole genome shotgun (WGS) entry which is preliminary data.</text>
</comment>
<dbReference type="GO" id="GO:0005829">
    <property type="term" value="C:cytosol"/>
    <property type="evidence" value="ECO:0007669"/>
    <property type="project" value="UniProtKB-SubCell"/>
</dbReference>
<evidence type="ECO:0000256" key="7">
    <source>
        <dbReference type="ARBA" id="ARBA00022553"/>
    </source>
</evidence>
<accession>A0A1W0WZG4</accession>
<sequence>MGAFLDKPKTDKHYEQGSGNGLRYALCSMQGWRIDMEDAHTALTGLGAPFDEWSFFGVFDGHAGGKVSKFCAEHMVRYVMETEEFQQLKDENLPPEKQKEFIKNGLIRGFLNLDEFMRKLPDVVAGEDRSGSTAICALVCPETIYLANCGDSRGLIISKELVAVATYDHKPVNPKERERIQNAGGSVMIQRVNGSLAVSRALGDFEYKRVPNMGPFEQLISPEPEISEHPRHGQDEFILLACDGVWDVMSNEDVCQFVRYQLTVTDNLERICEGIVDNCLNKGSRDNISVVLITLPGAPHISEEARKKEEALDSAIEAIVGDMLKDSTTDSAEMDVTTLTHQVSLALERKGVTFPPGGGMNAKRHVIEKVWHELRPNQELRQEPGRPSNAAVMGFFRAKQVSTGGLAGPGITDDDDPLSLPDLTGAAVADANKHHNKGDFDVNPPASPVPPISIPPQSATATATADSPMKDLA</sequence>
<dbReference type="EMBL" id="MTYJ01000029">
    <property type="protein sequence ID" value="OQV20555.1"/>
    <property type="molecule type" value="Genomic_DNA"/>
</dbReference>
<reference evidence="20" key="1">
    <citation type="submission" date="2017-01" db="EMBL/GenBank/DDBJ databases">
        <title>Comparative genomics of anhydrobiosis in the tardigrade Hypsibius dujardini.</title>
        <authorList>
            <person name="Yoshida Y."/>
            <person name="Koutsovoulos G."/>
            <person name="Laetsch D."/>
            <person name="Stevens L."/>
            <person name="Kumar S."/>
            <person name="Horikawa D."/>
            <person name="Ishino K."/>
            <person name="Komine S."/>
            <person name="Tomita M."/>
            <person name="Blaxter M."/>
            <person name="Arakawa K."/>
        </authorList>
    </citation>
    <scope>NUCLEOTIDE SEQUENCE [LARGE SCALE GENOMIC DNA]</scope>
    <source>
        <strain evidence="20">Z151</strain>
    </source>
</reference>
<keyword evidence="13" id="KW-0472">Membrane</keyword>
<evidence type="ECO:0000256" key="5">
    <source>
        <dbReference type="ARBA" id="ARBA00006702"/>
    </source>
</evidence>
<dbReference type="InterPro" id="IPR036580">
    <property type="entry name" value="PP2C_C_sf"/>
</dbReference>
<comment type="similarity">
    <text evidence="5 16">Belongs to the PP2C family.</text>
</comment>
<keyword evidence="6" id="KW-0963">Cytoplasm</keyword>
<dbReference type="GO" id="GO:0030145">
    <property type="term" value="F:manganese ion binding"/>
    <property type="evidence" value="ECO:0007669"/>
    <property type="project" value="InterPro"/>
</dbReference>
<gene>
    <name evidence="19" type="ORF">BV898_05377</name>
</gene>
<feature type="domain" description="PPM-type phosphatase" evidence="18">
    <location>
        <begin position="23"/>
        <end position="295"/>
    </location>
</feature>
<dbReference type="SMART" id="SM00332">
    <property type="entry name" value="PP2Cc"/>
    <property type="match status" value="1"/>
</dbReference>
<proteinExistence type="inferred from homology"/>
<evidence type="ECO:0000256" key="13">
    <source>
        <dbReference type="ARBA" id="ARBA00023136"/>
    </source>
</evidence>
<evidence type="ECO:0000256" key="8">
    <source>
        <dbReference type="ARBA" id="ARBA00022707"/>
    </source>
</evidence>
<dbReference type="InterPro" id="IPR036457">
    <property type="entry name" value="PPM-type-like_dom_sf"/>
</dbReference>
<dbReference type="GO" id="GO:0000287">
    <property type="term" value="F:magnesium ion binding"/>
    <property type="evidence" value="ECO:0007669"/>
    <property type="project" value="InterPro"/>
</dbReference>
<keyword evidence="7" id="KW-0597">Phosphoprotein</keyword>
<dbReference type="PANTHER" id="PTHR47992">
    <property type="entry name" value="PROTEIN PHOSPHATASE"/>
    <property type="match status" value="1"/>
</dbReference>
<comment type="subcellular location">
    <subcellularLocation>
        <location evidence="3">Cytoplasm</location>
        <location evidence="3">Cytosol</location>
    </subcellularLocation>
    <subcellularLocation>
        <location evidence="4">Membrane</location>
        <topology evidence="4">Lipid-anchor</topology>
    </subcellularLocation>
</comment>
<keyword evidence="12 16" id="KW-0904">Protein phosphatase</keyword>
<evidence type="ECO:0000256" key="2">
    <source>
        <dbReference type="ARBA" id="ARBA00001946"/>
    </source>
</evidence>
<keyword evidence="15" id="KW-0449">Lipoprotein</keyword>
<dbReference type="GO" id="GO:0016020">
    <property type="term" value="C:membrane"/>
    <property type="evidence" value="ECO:0007669"/>
    <property type="project" value="UniProtKB-SubCell"/>
</dbReference>
<dbReference type="Pfam" id="PF00481">
    <property type="entry name" value="PP2C"/>
    <property type="match status" value="1"/>
</dbReference>